<gene>
    <name evidence="1" type="ORF">ACFO6V_11220</name>
</gene>
<keyword evidence="1" id="KW-0808">Transferase</keyword>
<dbReference type="SUPFAM" id="SSF53756">
    <property type="entry name" value="UDP-Glycosyltransferase/glycogen phosphorylase"/>
    <property type="match status" value="1"/>
</dbReference>
<keyword evidence="2" id="KW-1185">Reference proteome</keyword>
<dbReference type="EMBL" id="JBHSFI010000004">
    <property type="protein sequence ID" value="MFC4628807.1"/>
    <property type="molecule type" value="Genomic_DNA"/>
</dbReference>
<sequence length="346" mass="37668">MSTVRVLTSHGEPRPTTNPYITMLTGALRRTPGMEVVPFSARAALLGRYSVVHLHWPETILGLGGRRFTGRLVRWVLAALLLARLTIARTPVVRTVHNVELPADASGAQRLLLRWFDRLTTHRIVLNDRTECSGPSTTIPHGHYRDWYTGPRSPMVPGRLQYVGLVRRYKGVEGLVEAFRSVADDSLTLDIAGAASSQELVVTVSALAYDDPRVSLRFDYLSDDDLVAAVTSAELVVLPYRFMHNSGTVLAAISLDRPVLVPDTPVNADLAAEVGPGWIHTFTGDLTGEAIEAALAAAREPRAASPDLSAREWDDAGQAHLAIYRLALSRAGSRERSAAPRSRASS</sequence>
<dbReference type="RefSeq" id="WP_377135323.1">
    <property type="nucleotide sequence ID" value="NZ_JBHSFI010000004.1"/>
</dbReference>
<keyword evidence="1" id="KW-0328">Glycosyltransferase</keyword>
<accession>A0ABV9HF95</accession>
<dbReference type="Proteomes" id="UP001596011">
    <property type="component" value="Unassembled WGS sequence"/>
</dbReference>
<organism evidence="1 2">
    <name type="scientific">Promicromonospora alba</name>
    <dbReference type="NCBI Taxonomy" id="1616110"/>
    <lineage>
        <taxon>Bacteria</taxon>
        <taxon>Bacillati</taxon>
        <taxon>Actinomycetota</taxon>
        <taxon>Actinomycetes</taxon>
        <taxon>Micrococcales</taxon>
        <taxon>Promicromonosporaceae</taxon>
        <taxon>Promicromonospora</taxon>
    </lineage>
</organism>
<dbReference type="EC" id="2.4.-.-" evidence="1"/>
<dbReference type="Gene3D" id="3.40.50.2000">
    <property type="entry name" value="Glycogen Phosphorylase B"/>
    <property type="match status" value="2"/>
</dbReference>
<evidence type="ECO:0000313" key="2">
    <source>
        <dbReference type="Proteomes" id="UP001596011"/>
    </source>
</evidence>
<reference evidence="2" key="1">
    <citation type="journal article" date="2019" name="Int. J. Syst. Evol. Microbiol.">
        <title>The Global Catalogue of Microorganisms (GCM) 10K type strain sequencing project: providing services to taxonomists for standard genome sequencing and annotation.</title>
        <authorList>
            <consortium name="The Broad Institute Genomics Platform"/>
            <consortium name="The Broad Institute Genome Sequencing Center for Infectious Disease"/>
            <person name="Wu L."/>
            <person name="Ma J."/>
        </authorList>
    </citation>
    <scope>NUCLEOTIDE SEQUENCE [LARGE SCALE GENOMIC DNA]</scope>
    <source>
        <strain evidence="2">CCUG 42722</strain>
    </source>
</reference>
<name>A0ABV9HF95_9MICO</name>
<proteinExistence type="predicted"/>
<evidence type="ECO:0000313" key="1">
    <source>
        <dbReference type="EMBL" id="MFC4628807.1"/>
    </source>
</evidence>
<dbReference type="GO" id="GO:0016757">
    <property type="term" value="F:glycosyltransferase activity"/>
    <property type="evidence" value="ECO:0007669"/>
    <property type="project" value="UniProtKB-KW"/>
</dbReference>
<protein>
    <submittedName>
        <fullName evidence="1">Glycosyltransferase</fullName>
        <ecNumber evidence="1">2.4.-.-</ecNumber>
    </submittedName>
</protein>
<comment type="caution">
    <text evidence="1">The sequence shown here is derived from an EMBL/GenBank/DDBJ whole genome shotgun (WGS) entry which is preliminary data.</text>
</comment>
<dbReference type="Pfam" id="PF13692">
    <property type="entry name" value="Glyco_trans_1_4"/>
    <property type="match status" value="1"/>
</dbReference>